<reference evidence="10" key="1">
    <citation type="journal article" date="2021" name="Open Biol.">
        <title>Shared evolutionary footprints suggest mitochondrial oxidative damage underlies multiple complex I losses in fungi.</title>
        <authorList>
            <person name="Schikora-Tamarit M.A."/>
            <person name="Marcet-Houben M."/>
            <person name="Nosek J."/>
            <person name="Gabaldon T."/>
        </authorList>
    </citation>
    <scope>NUCLEOTIDE SEQUENCE</scope>
    <source>
        <strain evidence="10">CBS6341</strain>
    </source>
</reference>
<feature type="transmembrane region" description="Helical" evidence="8">
    <location>
        <begin position="148"/>
        <end position="166"/>
    </location>
</feature>
<dbReference type="PANTHER" id="PTHR43791:SF39">
    <property type="entry name" value="TRANSPORTER LIZ1_SEO1, PUTATIVE (AFU_ORTHOLOGUE AFUA_3G00980)-RELATED"/>
    <property type="match status" value="1"/>
</dbReference>
<organism evidence="10 11">
    <name type="scientific">Wickerhamomyces mucosus</name>
    <dbReference type="NCBI Taxonomy" id="1378264"/>
    <lineage>
        <taxon>Eukaryota</taxon>
        <taxon>Fungi</taxon>
        <taxon>Dikarya</taxon>
        <taxon>Ascomycota</taxon>
        <taxon>Saccharomycotina</taxon>
        <taxon>Saccharomycetes</taxon>
        <taxon>Phaffomycetales</taxon>
        <taxon>Wickerhamomycetaceae</taxon>
        <taxon>Wickerhamomyces</taxon>
    </lineage>
</organism>
<dbReference type="PROSITE" id="PS50850">
    <property type="entry name" value="MFS"/>
    <property type="match status" value="1"/>
</dbReference>
<dbReference type="Pfam" id="PF07690">
    <property type="entry name" value="MFS_1"/>
    <property type="match status" value="1"/>
</dbReference>
<dbReference type="EMBL" id="JAEUBF010001278">
    <property type="protein sequence ID" value="KAH3671423.1"/>
    <property type="molecule type" value="Genomic_DNA"/>
</dbReference>
<evidence type="ECO:0000256" key="4">
    <source>
        <dbReference type="ARBA" id="ARBA00022989"/>
    </source>
</evidence>
<keyword evidence="4 8" id="KW-1133">Transmembrane helix</keyword>
<feature type="transmembrane region" description="Helical" evidence="8">
    <location>
        <begin position="480"/>
        <end position="501"/>
    </location>
</feature>
<evidence type="ECO:0000256" key="7">
    <source>
        <dbReference type="SAM" id="MobiDB-lite"/>
    </source>
</evidence>
<evidence type="ECO:0000256" key="8">
    <source>
        <dbReference type="SAM" id="Phobius"/>
    </source>
</evidence>
<sequence length="538" mass="62225">MSAIKNLFHTKEELVVSDRDEISQEDDQFDETKPYIDITVHLTPEELKRRSTWWYKTSVFLWDSADKHPYERSFLFKLDFFLLSSAMLGYFIKTLNQSNVSTAYVNGMKEYYNMRGNDYNLLNTLWTVGYIIGQVPSNLILHRISARYYLAGLEIFWAILSVLMILPKSMSGLYALRFLIGLTEAGYFPGLEYLIGSWYSSVELNKRSTLFNAAGTAAGLVSGPLQQRILNASFAQNSRWEPFQWMFIFDAVISAPIGFYTLFADPNTPSTTNAWYFTERDRLVGLERRRRIGAQLNTREPYTLKKIGSFFSTWHIWVFPILFMTYRVVNVASLSTNGFTLWMKKDLGLTSYQYNIYPTAINGGGIAYSMVCAYINDYFRNNYTVYFLGFMYISGIISYAALTKWDINIGFKWFSFFFYASTSSSGQSMVFSWVNKNMAHDDMKRNFLVVITNMVSYIFTAWIALAVFNQNEAPEYYKGYAFTTGFSVLGLIFTLLTHFYIRRDEKKYLKEHGKNRDANDGGAEIVTTDDNESIEKHV</sequence>
<keyword evidence="3 8" id="KW-0812">Transmembrane</keyword>
<feature type="transmembrane region" description="Helical" evidence="8">
    <location>
        <begin position="121"/>
        <end position="141"/>
    </location>
</feature>
<proteinExistence type="inferred from homology"/>
<comment type="subcellular location">
    <subcellularLocation>
        <location evidence="1">Membrane</location>
        <topology evidence="1">Multi-pass membrane protein</topology>
    </subcellularLocation>
</comment>
<dbReference type="InterPro" id="IPR036259">
    <property type="entry name" value="MFS_trans_sf"/>
</dbReference>
<feature type="transmembrane region" description="Helical" evidence="8">
    <location>
        <begin position="414"/>
        <end position="434"/>
    </location>
</feature>
<name>A0A9P8PFQ6_9ASCO</name>
<feature type="region of interest" description="Disordered" evidence="7">
    <location>
        <begin position="512"/>
        <end position="538"/>
    </location>
</feature>
<feature type="transmembrane region" description="Helical" evidence="8">
    <location>
        <begin position="446"/>
        <end position="468"/>
    </location>
</feature>
<evidence type="ECO:0000256" key="5">
    <source>
        <dbReference type="ARBA" id="ARBA00023136"/>
    </source>
</evidence>
<evidence type="ECO:0000256" key="1">
    <source>
        <dbReference type="ARBA" id="ARBA00004141"/>
    </source>
</evidence>
<gene>
    <name evidence="10" type="ORF">WICMUC_004603</name>
</gene>
<keyword evidence="2" id="KW-0813">Transport</keyword>
<evidence type="ECO:0000313" key="10">
    <source>
        <dbReference type="EMBL" id="KAH3671423.1"/>
    </source>
</evidence>
<evidence type="ECO:0000259" key="9">
    <source>
        <dbReference type="PROSITE" id="PS50850"/>
    </source>
</evidence>
<dbReference type="FunFam" id="1.20.1250.20:FF:000065">
    <property type="entry name" value="Putative MFS pantothenate transporter"/>
    <property type="match status" value="1"/>
</dbReference>
<dbReference type="Proteomes" id="UP000769528">
    <property type="component" value="Unassembled WGS sequence"/>
</dbReference>
<evidence type="ECO:0000256" key="6">
    <source>
        <dbReference type="ARBA" id="ARBA00037968"/>
    </source>
</evidence>
<feature type="transmembrane region" description="Helical" evidence="8">
    <location>
        <begin position="243"/>
        <end position="263"/>
    </location>
</feature>
<feature type="domain" description="Major facilitator superfamily (MFS) profile" evidence="9">
    <location>
        <begin position="82"/>
        <end position="502"/>
    </location>
</feature>
<feature type="transmembrane region" description="Helical" evidence="8">
    <location>
        <begin position="383"/>
        <end position="402"/>
    </location>
</feature>
<dbReference type="InterPro" id="IPR011701">
    <property type="entry name" value="MFS"/>
</dbReference>
<accession>A0A9P8PFQ6</accession>
<keyword evidence="5 8" id="KW-0472">Membrane</keyword>
<dbReference type="GO" id="GO:0022857">
    <property type="term" value="F:transmembrane transporter activity"/>
    <property type="evidence" value="ECO:0007669"/>
    <property type="project" value="InterPro"/>
</dbReference>
<protein>
    <recommendedName>
        <fullName evidence="9">Major facilitator superfamily (MFS) profile domain-containing protein</fullName>
    </recommendedName>
</protein>
<evidence type="ECO:0000256" key="2">
    <source>
        <dbReference type="ARBA" id="ARBA00022448"/>
    </source>
</evidence>
<keyword evidence="11" id="KW-1185">Reference proteome</keyword>
<dbReference type="Gene3D" id="1.20.1250.20">
    <property type="entry name" value="MFS general substrate transporter like domains"/>
    <property type="match status" value="2"/>
</dbReference>
<dbReference type="GO" id="GO:0016020">
    <property type="term" value="C:membrane"/>
    <property type="evidence" value="ECO:0007669"/>
    <property type="project" value="UniProtKB-SubCell"/>
</dbReference>
<dbReference type="AlphaFoldDB" id="A0A9P8PFQ6"/>
<comment type="similarity">
    <text evidence="6">Belongs to the major facilitator superfamily. Allantoate permease family.</text>
</comment>
<reference evidence="10" key="2">
    <citation type="submission" date="2021-01" db="EMBL/GenBank/DDBJ databases">
        <authorList>
            <person name="Schikora-Tamarit M.A."/>
        </authorList>
    </citation>
    <scope>NUCLEOTIDE SEQUENCE</scope>
    <source>
        <strain evidence="10">CBS6341</strain>
    </source>
</reference>
<dbReference type="OrthoDB" id="3639251at2759"/>
<comment type="caution">
    <text evidence="10">The sequence shown here is derived from an EMBL/GenBank/DDBJ whole genome shotgun (WGS) entry which is preliminary data.</text>
</comment>
<dbReference type="PANTHER" id="PTHR43791">
    <property type="entry name" value="PERMEASE-RELATED"/>
    <property type="match status" value="1"/>
</dbReference>
<dbReference type="SUPFAM" id="SSF103473">
    <property type="entry name" value="MFS general substrate transporter"/>
    <property type="match status" value="1"/>
</dbReference>
<feature type="transmembrane region" description="Helical" evidence="8">
    <location>
        <begin position="356"/>
        <end position="376"/>
    </location>
</feature>
<dbReference type="InterPro" id="IPR020846">
    <property type="entry name" value="MFS_dom"/>
</dbReference>
<evidence type="ECO:0000256" key="3">
    <source>
        <dbReference type="ARBA" id="ARBA00022692"/>
    </source>
</evidence>
<evidence type="ECO:0000313" key="11">
    <source>
        <dbReference type="Proteomes" id="UP000769528"/>
    </source>
</evidence>
<feature type="transmembrane region" description="Helical" evidence="8">
    <location>
        <begin position="74"/>
        <end position="92"/>
    </location>
</feature>
<feature type="transmembrane region" description="Helical" evidence="8">
    <location>
        <begin position="314"/>
        <end position="336"/>
    </location>
</feature>